<evidence type="ECO:0000256" key="2">
    <source>
        <dbReference type="PROSITE-ProRule" id="PRU00325"/>
    </source>
</evidence>
<organism evidence="6 7">
    <name type="scientific">Candidatus Merdibacter merdavium</name>
    <dbReference type="NCBI Taxonomy" id="2838692"/>
    <lineage>
        <taxon>Bacteria</taxon>
        <taxon>Bacillati</taxon>
        <taxon>Bacillota</taxon>
        <taxon>Erysipelotrichia</taxon>
        <taxon>Erysipelotrichales</taxon>
        <taxon>Erysipelotrichaceae</taxon>
        <taxon>Merdibacter</taxon>
    </lineage>
</organism>
<dbReference type="GO" id="GO:0005524">
    <property type="term" value="F:ATP binding"/>
    <property type="evidence" value="ECO:0007669"/>
    <property type="project" value="InterPro"/>
</dbReference>
<dbReference type="Pfam" id="PF08455">
    <property type="entry name" value="SNF2_assoc"/>
    <property type="match status" value="1"/>
</dbReference>
<dbReference type="PROSITE" id="PS50966">
    <property type="entry name" value="ZF_SWIM"/>
    <property type="match status" value="1"/>
</dbReference>
<dbReference type="SUPFAM" id="SSF52540">
    <property type="entry name" value="P-loop containing nucleoside triphosphate hydrolases"/>
    <property type="match status" value="2"/>
</dbReference>
<keyword evidence="1" id="KW-0378">Hydrolase</keyword>
<dbReference type="Pfam" id="PF00176">
    <property type="entry name" value="SNF2-rel_dom"/>
    <property type="match status" value="1"/>
</dbReference>
<name>A0A9D2NSC7_9FIRM</name>
<dbReference type="InterPro" id="IPR000330">
    <property type="entry name" value="SNF2_N"/>
</dbReference>
<evidence type="ECO:0000259" key="3">
    <source>
        <dbReference type="PROSITE" id="PS50966"/>
    </source>
</evidence>
<keyword evidence="2" id="KW-0863">Zinc-finger</keyword>
<keyword evidence="2" id="KW-0479">Metal-binding</keyword>
<dbReference type="PROSITE" id="PS51194">
    <property type="entry name" value="HELICASE_CTER"/>
    <property type="match status" value="1"/>
</dbReference>
<dbReference type="AlphaFoldDB" id="A0A9D2NSC7"/>
<dbReference type="SMART" id="SM00490">
    <property type="entry name" value="HELICc"/>
    <property type="match status" value="1"/>
</dbReference>
<dbReference type="InterPro" id="IPR049730">
    <property type="entry name" value="SNF2/RAD54-like_C"/>
</dbReference>
<evidence type="ECO:0000256" key="1">
    <source>
        <dbReference type="ARBA" id="ARBA00022801"/>
    </source>
</evidence>
<evidence type="ECO:0000259" key="5">
    <source>
        <dbReference type="PROSITE" id="PS51194"/>
    </source>
</evidence>
<protein>
    <submittedName>
        <fullName evidence="6">SNF2 helicase associated domain-containing protein</fullName>
    </submittedName>
</protein>
<dbReference type="EMBL" id="DWWM01000029">
    <property type="protein sequence ID" value="HJC36470.1"/>
    <property type="molecule type" value="Genomic_DNA"/>
</dbReference>
<keyword evidence="2" id="KW-0862">Zinc</keyword>
<evidence type="ECO:0000313" key="7">
    <source>
        <dbReference type="Proteomes" id="UP000823896"/>
    </source>
</evidence>
<feature type="domain" description="SWIM-type" evidence="3">
    <location>
        <begin position="57"/>
        <end position="94"/>
    </location>
</feature>
<dbReference type="Gene3D" id="3.40.50.300">
    <property type="entry name" value="P-loop containing nucleotide triphosphate hydrolases"/>
    <property type="match status" value="1"/>
</dbReference>
<dbReference type="CDD" id="cd18793">
    <property type="entry name" value="SF2_C_SNF"/>
    <property type="match status" value="1"/>
</dbReference>
<sequence length="1081" mass="125417">MKILSTDINDLSHNKRNIQAANRMNIQAMLRSLDIEQRGEILYIEGSLNHAGHINEFELEISSHGEIFSHYCTCSFHRPNDACGHIIALCSYLAQREYKLPYHFSREENDGGPVRASAMMDYERMLQRQAMRETHNWLRDVTRSNLDLHLSFDHDEPIRLYMIFEMNRTMFYDHLSLSLKIGHAGKKMYVVKDILQLLAMVDEGTWHQYGKGLEFYHDLEAFDEESRDILSMLRTLCSNDDLGNCDKRYIYLSMEGVERMLDLLTRLPQAYYNIHLEPRPLHLSIQIGREKEAITIQLLDIDSEGEVIERGTIGNKALYDFDDAHQRLVCYEADDDGRICGLLQRLNSSRLLMSEDDFSLFNQVYLIGCREFISWEGSLDDVKIEEMEHQIRVFLDVDESGQELLMKLEFCYDQKSAYGFERHADSLLSPNADAIEQFLSRWVVYVDERHFAHLQPNLDWGQMTEELPRLLSPYCEIYVSEQLRKAARPKQLTMNIGVHMDNDLLTLDFDLEGMDMKELQNVLKSYRRKKKFHRLKNGEMIDLDGQAVKEASDLFEQLQLNGKDLEKGSVTLPGYRLYNVDVLSGEQEAISYDRSSILKEEELFLAQPQEYEIPANYASRLRDYQKEGYQWLRTLSACNLSGLLADDMGLGKTIQILAYLESQREAGKLNLVVCPASLVLNWHDEVNKFQGKLKALAVYGSRSEREKLLKDAQDYDLLITSYDYLKRDPDLYHEMRFDTVILDEAQYISNPRTKNAQCVKQLNCRQRFALSGTPIENTLTELWSIYDFLLPGYLYTHGVFSDLFEKPIIKDKDEKATKRLQRLVRPFLLRRTKQEVLQELPDKEEHVLQFHFEPKERELYLANAAGIRKEIESGLDTSRDSIAILALITRLRQLCQDARLVYENVDWVSSKLQGCMELVRSCIQAGHKILLFSSFTSMLDLIHQEMEKEGISCYVLTGSLPKEKRREYVEAFQHDDTPVFMISLKAGGTGLNLTAADVVIHFDPWWNLSAQNQATDRAHRIGQHNNVQVYSLIMKGTIEEKIQDLQQKKSDLAQLFVNTQNTNLLRDMSREELLDLFSGDV</sequence>
<evidence type="ECO:0000259" key="4">
    <source>
        <dbReference type="PROSITE" id="PS51192"/>
    </source>
</evidence>
<dbReference type="Pfam" id="PF00271">
    <property type="entry name" value="Helicase_C"/>
    <property type="match status" value="1"/>
</dbReference>
<dbReference type="CDD" id="cd18012">
    <property type="entry name" value="DEXQc_arch_SWI2_SNF2"/>
    <property type="match status" value="1"/>
</dbReference>
<dbReference type="GO" id="GO:0016787">
    <property type="term" value="F:hydrolase activity"/>
    <property type="evidence" value="ECO:0007669"/>
    <property type="project" value="UniProtKB-KW"/>
</dbReference>
<gene>
    <name evidence="6" type="ORF">H9702_04990</name>
</gene>
<dbReference type="PANTHER" id="PTHR10799">
    <property type="entry name" value="SNF2/RAD54 HELICASE FAMILY"/>
    <property type="match status" value="1"/>
</dbReference>
<feature type="domain" description="Helicase ATP-binding" evidence="4">
    <location>
        <begin position="633"/>
        <end position="792"/>
    </location>
</feature>
<dbReference type="SMART" id="SM00487">
    <property type="entry name" value="DEXDc"/>
    <property type="match status" value="1"/>
</dbReference>
<reference evidence="6" key="2">
    <citation type="submission" date="2021-04" db="EMBL/GenBank/DDBJ databases">
        <authorList>
            <person name="Gilroy R."/>
        </authorList>
    </citation>
    <scope>NUCLEOTIDE SEQUENCE</scope>
    <source>
        <strain evidence="6">CHK187-11901</strain>
    </source>
</reference>
<accession>A0A9D2NSC7</accession>
<dbReference type="InterPro" id="IPR038718">
    <property type="entry name" value="SNF2-like_sf"/>
</dbReference>
<dbReference type="InterPro" id="IPR014001">
    <property type="entry name" value="Helicase_ATP-bd"/>
</dbReference>
<dbReference type="InterPro" id="IPR013663">
    <property type="entry name" value="Helicase_SWF/SNF/SWI_bac"/>
</dbReference>
<dbReference type="InterPro" id="IPR027417">
    <property type="entry name" value="P-loop_NTPase"/>
</dbReference>
<proteinExistence type="predicted"/>
<reference evidence="6" key="1">
    <citation type="journal article" date="2021" name="PeerJ">
        <title>Extensive microbial diversity within the chicken gut microbiome revealed by metagenomics and culture.</title>
        <authorList>
            <person name="Gilroy R."/>
            <person name="Ravi A."/>
            <person name="Getino M."/>
            <person name="Pursley I."/>
            <person name="Horton D.L."/>
            <person name="Alikhan N.F."/>
            <person name="Baker D."/>
            <person name="Gharbi K."/>
            <person name="Hall N."/>
            <person name="Watson M."/>
            <person name="Adriaenssens E.M."/>
            <person name="Foster-Nyarko E."/>
            <person name="Jarju S."/>
            <person name="Secka A."/>
            <person name="Antonio M."/>
            <person name="Oren A."/>
            <person name="Chaudhuri R.R."/>
            <person name="La Ragione R."/>
            <person name="Hildebrand F."/>
            <person name="Pallen M.J."/>
        </authorList>
    </citation>
    <scope>NUCLEOTIDE SEQUENCE</scope>
    <source>
        <strain evidence="6">CHK187-11901</strain>
    </source>
</reference>
<dbReference type="Gene3D" id="3.40.50.10810">
    <property type="entry name" value="Tandem AAA-ATPase domain"/>
    <property type="match status" value="1"/>
</dbReference>
<comment type="caution">
    <text evidence="6">The sequence shown here is derived from an EMBL/GenBank/DDBJ whole genome shotgun (WGS) entry which is preliminary data.</text>
</comment>
<dbReference type="Proteomes" id="UP000823896">
    <property type="component" value="Unassembled WGS sequence"/>
</dbReference>
<dbReference type="InterPro" id="IPR007527">
    <property type="entry name" value="Znf_SWIM"/>
</dbReference>
<feature type="domain" description="Helicase C-terminal" evidence="5">
    <location>
        <begin position="917"/>
        <end position="1077"/>
    </location>
</feature>
<evidence type="ECO:0000313" key="6">
    <source>
        <dbReference type="EMBL" id="HJC36470.1"/>
    </source>
</evidence>
<dbReference type="InterPro" id="IPR001650">
    <property type="entry name" value="Helicase_C-like"/>
</dbReference>
<dbReference type="PROSITE" id="PS51192">
    <property type="entry name" value="HELICASE_ATP_BIND_1"/>
    <property type="match status" value="1"/>
</dbReference>
<dbReference type="PROSITE" id="PS50096">
    <property type="entry name" value="IQ"/>
    <property type="match status" value="1"/>
</dbReference>
<dbReference type="GO" id="GO:0008270">
    <property type="term" value="F:zinc ion binding"/>
    <property type="evidence" value="ECO:0007669"/>
    <property type="project" value="UniProtKB-KW"/>
</dbReference>